<reference evidence="6 7" key="2">
    <citation type="submission" date="2013-04" db="EMBL/GenBank/DDBJ databases">
        <title>The Genome Sequence of Bilophila wadsworthia 3_1_6.</title>
        <authorList>
            <consortium name="The Broad Institute Genomics Platform"/>
            <person name="Earl A."/>
            <person name="Ward D."/>
            <person name="Feldgarden M."/>
            <person name="Gevers D."/>
            <person name="Sibley C."/>
            <person name="Strauss J."/>
            <person name="Allen-Vercoe E."/>
            <person name="Walker B."/>
            <person name="Young S."/>
            <person name="Zeng Q."/>
            <person name="Gargeya S."/>
            <person name="Fitzgerald M."/>
            <person name="Haas B."/>
            <person name="Abouelleil A."/>
            <person name="Allen A.W."/>
            <person name="Alvarado L."/>
            <person name="Arachchi H.M."/>
            <person name="Berlin A.M."/>
            <person name="Chapman S.B."/>
            <person name="Gainer-Dewar J."/>
            <person name="Goldberg J."/>
            <person name="Griggs A."/>
            <person name="Gujja S."/>
            <person name="Hansen M."/>
            <person name="Howarth C."/>
            <person name="Imamovic A."/>
            <person name="Ireland A."/>
            <person name="Larimer J."/>
            <person name="McCowan C."/>
            <person name="Murphy C."/>
            <person name="Pearson M."/>
            <person name="Poon T.W."/>
            <person name="Priest M."/>
            <person name="Roberts A."/>
            <person name="Saif S."/>
            <person name="Shea T."/>
            <person name="Sisk P."/>
            <person name="Sykes S."/>
            <person name="Wortman J."/>
            <person name="Nusbaum C."/>
            <person name="Birren B."/>
        </authorList>
    </citation>
    <scope>NUCLEOTIDE SEQUENCE [LARGE SCALE GENOMIC DNA]</scope>
    <source>
        <strain evidence="6 7">3_1_6</strain>
    </source>
</reference>
<dbReference type="InterPro" id="IPR020846">
    <property type="entry name" value="MFS_dom"/>
</dbReference>
<dbReference type="GO" id="GO:0022857">
    <property type="term" value="F:transmembrane transporter activity"/>
    <property type="evidence" value="ECO:0007669"/>
    <property type="project" value="InterPro"/>
</dbReference>
<keyword evidence="2 4" id="KW-1133">Transmembrane helix</keyword>
<dbReference type="EMBL" id="ADCP02000003">
    <property type="protein sequence ID" value="EFV44516.2"/>
    <property type="molecule type" value="Genomic_DNA"/>
</dbReference>
<evidence type="ECO:0000256" key="1">
    <source>
        <dbReference type="ARBA" id="ARBA00022692"/>
    </source>
</evidence>
<evidence type="ECO:0000313" key="6">
    <source>
        <dbReference type="EMBL" id="EFV44516.2"/>
    </source>
</evidence>
<accession>E5Y697</accession>
<feature type="transmembrane region" description="Helical" evidence="4">
    <location>
        <begin position="76"/>
        <end position="97"/>
    </location>
</feature>
<evidence type="ECO:0000256" key="4">
    <source>
        <dbReference type="SAM" id="Phobius"/>
    </source>
</evidence>
<feature type="transmembrane region" description="Helical" evidence="4">
    <location>
        <begin position="43"/>
        <end position="64"/>
    </location>
</feature>
<organism evidence="6 7">
    <name type="scientific">Bilophila wadsworthia (strain 3_1_6)</name>
    <dbReference type="NCBI Taxonomy" id="563192"/>
    <lineage>
        <taxon>Bacteria</taxon>
        <taxon>Pseudomonadati</taxon>
        <taxon>Thermodesulfobacteriota</taxon>
        <taxon>Desulfovibrionia</taxon>
        <taxon>Desulfovibrionales</taxon>
        <taxon>Desulfovibrionaceae</taxon>
        <taxon>Bilophila</taxon>
    </lineage>
</organism>
<dbReference type="PROSITE" id="PS50850">
    <property type="entry name" value="MFS"/>
    <property type="match status" value="1"/>
</dbReference>
<dbReference type="RefSeq" id="WP_016361027.1">
    <property type="nucleotide sequence ID" value="NZ_KE150240.1"/>
</dbReference>
<evidence type="ECO:0000256" key="3">
    <source>
        <dbReference type="ARBA" id="ARBA00023136"/>
    </source>
</evidence>
<keyword evidence="7" id="KW-1185">Reference proteome</keyword>
<feature type="transmembrane region" description="Helical" evidence="4">
    <location>
        <begin position="109"/>
        <end position="132"/>
    </location>
</feature>
<reference evidence="6 7" key="1">
    <citation type="submission" date="2010-10" db="EMBL/GenBank/DDBJ databases">
        <authorList>
            <consortium name="The Broad Institute Genome Sequencing Platform"/>
            <person name="Ward D."/>
            <person name="Earl A."/>
            <person name="Feldgarden M."/>
            <person name="Young S.K."/>
            <person name="Gargeya S."/>
            <person name="Zeng Q."/>
            <person name="Alvarado L."/>
            <person name="Berlin A."/>
            <person name="Bochicchio J."/>
            <person name="Chapman S.B."/>
            <person name="Chen Z."/>
            <person name="Freedman E."/>
            <person name="Gellesch M."/>
            <person name="Goldberg J."/>
            <person name="Griggs A."/>
            <person name="Gujja S."/>
            <person name="Heilman E."/>
            <person name="Heiman D."/>
            <person name="Howarth C."/>
            <person name="Mehta T."/>
            <person name="Neiman D."/>
            <person name="Pearson M."/>
            <person name="Roberts A."/>
            <person name="Saif S."/>
            <person name="Shea T."/>
            <person name="Shenoy N."/>
            <person name="Sisk P."/>
            <person name="Stolte C."/>
            <person name="Sykes S."/>
            <person name="White J."/>
            <person name="Yandava C."/>
            <person name="Allen-Vercoe E."/>
            <person name="Sibley C."/>
            <person name="Ambrose C.E."/>
            <person name="Strauss J."/>
            <person name="Daigneault M."/>
            <person name="Haas B."/>
            <person name="Nusbaum C."/>
            <person name="Birren B."/>
        </authorList>
    </citation>
    <scope>NUCLEOTIDE SEQUENCE [LARGE SCALE GENOMIC DNA]</scope>
    <source>
        <strain evidence="6 7">3_1_6</strain>
    </source>
</reference>
<evidence type="ECO:0000259" key="5">
    <source>
        <dbReference type="PROSITE" id="PS50850"/>
    </source>
</evidence>
<proteinExistence type="predicted"/>
<dbReference type="HOGENOM" id="CLU_1802348_0_0_7"/>
<dbReference type="Proteomes" id="UP000006034">
    <property type="component" value="Unassembled WGS sequence"/>
</dbReference>
<comment type="caution">
    <text evidence="6">The sequence shown here is derived from an EMBL/GenBank/DDBJ whole genome shotgun (WGS) entry which is preliminary data.</text>
</comment>
<evidence type="ECO:0000313" key="7">
    <source>
        <dbReference type="Proteomes" id="UP000006034"/>
    </source>
</evidence>
<protein>
    <recommendedName>
        <fullName evidence="5">Major facilitator superfamily (MFS) profile domain-containing protein</fullName>
    </recommendedName>
</protein>
<keyword evidence="1 4" id="KW-0812">Transmembrane</keyword>
<dbReference type="AlphaFoldDB" id="E5Y697"/>
<name>E5Y697_BILW3</name>
<evidence type="ECO:0000256" key="2">
    <source>
        <dbReference type="ARBA" id="ARBA00022989"/>
    </source>
</evidence>
<sequence length="143" mass="15652">MITPFSGWLSDRLGLWSRRTRAWLGVPCFLILAAVFAAGFYYQIAACCAIGMFLFIIPVTGVHIATQELVPTRYKATAYGTYVTLLQGLGFFGPMLAGALSDAFGLQLALVYMQLVFVIGGLIMLVAGFTYVKDYNRARAMEA</sequence>
<dbReference type="STRING" id="563192.HMPREF0179_01710"/>
<feature type="domain" description="Major facilitator superfamily (MFS) profile" evidence="5">
    <location>
        <begin position="1"/>
        <end position="139"/>
    </location>
</feature>
<dbReference type="InterPro" id="IPR036259">
    <property type="entry name" value="MFS_trans_sf"/>
</dbReference>
<feature type="transmembrane region" description="Helical" evidence="4">
    <location>
        <begin position="20"/>
        <end position="37"/>
    </location>
</feature>
<dbReference type="SUPFAM" id="SSF103473">
    <property type="entry name" value="MFS general substrate transporter"/>
    <property type="match status" value="1"/>
</dbReference>
<gene>
    <name evidence="6" type="ORF">HMPREF0179_01710</name>
</gene>
<keyword evidence="3 4" id="KW-0472">Membrane</keyword>
<dbReference type="GeneID" id="78087928"/>
<dbReference type="Gene3D" id="1.20.1250.20">
    <property type="entry name" value="MFS general substrate transporter like domains"/>
    <property type="match status" value="1"/>
</dbReference>